<organism evidence="1 2">
    <name type="scientific">Yersinia wautersii</name>
    <dbReference type="NCBI Taxonomy" id="1341643"/>
    <lineage>
        <taxon>Bacteria</taxon>
        <taxon>Pseudomonadati</taxon>
        <taxon>Pseudomonadota</taxon>
        <taxon>Gammaproteobacteria</taxon>
        <taxon>Enterobacterales</taxon>
        <taxon>Yersiniaceae</taxon>
        <taxon>Yersinia</taxon>
    </lineage>
</organism>
<evidence type="ECO:0000313" key="1">
    <source>
        <dbReference type="EMBL" id="CRG50456.1"/>
    </source>
</evidence>
<proteinExistence type="predicted"/>
<dbReference type="Proteomes" id="UP000047420">
    <property type="component" value="Unassembled WGS sequence"/>
</dbReference>
<dbReference type="EMBL" id="CVMG01000013">
    <property type="protein sequence ID" value="CRG50456.1"/>
    <property type="molecule type" value="Genomic_DNA"/>
</dbReference>
<accession>A0ABP1ZCC5</accession>
<sequence>MRSSTITSNLSNVNFGDDLIFQVKNNPNIMHIIVSESTIVSIHNDGATKFNTPYFIFIVNI</sequence>
<comment type="caution">
    <text evidence="1">The sequence shown here is derived from an EMBL/GenBank/DDBJ whole genome shotgun (WGS) entry which is preliminary data.</text>
</comment>
<gene>
    <name evidence="1" type="ORF">ERS008478_02025</name>
</gene>
<protein>
    <submittedName>
        <fullName evidence="1">Uncharacterized protein</fullName>
    </submittedName>
</protein>
<evidence type="ECO:0000313" key="2">
    <source>
        <dbReference type="Proteomes" id="UP000047420"/>
    </source>
</evidence>
<reference evidence="1 2" key="1">
    <citation type="submission" date="2015-03" db="EMBL/GenBank/DDBJ databases">
        <authorList>
            <consortium name="Pathogen Informatics"/>
            <person name="Murphy D."/>
        </authorList>
    </citation>
    <scope>NUCLEOTIDE SEQUENCE [LARGE SCALE GENOMIC DNA]</scope>
    <source>
        <strain evidence="1 2">WP-931201</strain>
    </source>
</reference>
<name>A0ABP1ZCC5_9GAMM</name>
<keyword evidence="2" id="KW-1185">Reference proteome</keyword>